<name>A0A6A6WBG2_9PEZI</name>
<organism evidence="1 2">
    <name type="scientific">Pseudovirgaria hyperparasitica</name>
    <dbReference type="NCBI Taxonomy" id="470096"/>
    <lineage>
        <taxon>Eukaryota</taxon>
        <taxon>Fungi</taxon>
        <taxon>Dikarya</taxon>
        <taxon>Ascomycota</taxon>
        <taxon>Pezizomycotina</taxon>
        <taxon>Dothideomycetes</taxon>
        <taxon>Dothideomycetes incertae sedis</taxon>
        <taxon>Acrospermales</taxon>
        <taxon>Acrospermaceae</taxon>
        <taxon>Pseudovirgaria</taxon>
    </lineage>
</organism>
<reference evidence="1" key="1">
    <citation type="journal article" date="2020" name="Stud. Mycol.">
        <title>101 Dothideomycetes genomes: a test case for predicting lifestyles and emergence of pathogens.</title>
        <authorList>
            <person name="Haridas S."/>
            <person name="Albert R."/>
            <person name="Binder M."/>
            <person name="Bloem J."/>
            <person name="Labutti K."/>
            <person name="Salamov A."/>
            <person name="Andreopoulos B."/>
            <person name="Baker S."/>
            <person name="Barry K."/>
            <person name="Bills G."/>
            <person name="Bluhm B."/>
            <person name="Cannon C."/>
            <person name="Castanera R."/>
            <person name="Culley D."/>
            <person name="Daum C."/>
            <person name="Ezra D."/>
            <person name="Gonzalez J."/>
            <person name="Henrissat B."/>
            <person name="Kuo A."/>
            <person name="Liang C."/>
            <person name="Lipzen A."/>
            <person name="Lutzoni F."/>
            <person name="Magnuson J."/>
            <person name="Mondo S."/>
            <person name="Nolan M."/>
            <person name="Ohm R."/>
            <person name="Pangilinan J."/>
            <person name="Park H.-J."/>
            <person name="Ramirez L."/>
            <person name="Alfaro M."/>
            <person name="Sun H."/>
            <person name="Tritt A."/>
            <person name="Yoshinaga Y."/>
            <person name="Zwiers L.-H."/>
            <person name="Turgeon B."/>
            <person name="Goodwin S."/>
            <person name="Spatafora J."/>
            <person name="Crous P."/>
            <person name="Grigoriev I."/>
        </authorList>
    </citation>
    <scope>NUCLEOTIDE SEQUENCE</scope>
    <source>
        <strain evidence="1">CBS 121739</strain>
    </source>
</reference>
<proteinExistence type="predicted"/>
<evidence type="ECO:0000313" key="1">
    <source>
        <dbReference type="EMBL" id="KAF2759905.1"/>
    </source>
</evidence>
<dbReference type="AlphaFoldDB" id="A0A6A6WBG2"/>
<accession>A0A6A6WBG2</accession>
<dbReference type="GeneID" id="54487832"/>
<keyword evidence="2" id="KW-1185">Reference proteome</keyword>
<sequence>MLRVVLPFVIDPLSSFEQLAFAKRSNSLHWCTFSATLATMPQRGSLLTSRSNWRALHSLSGMDRARWSRRFDFMDHLKNPETVISIRSCIGIQKPYTALSQPQAPSQWLEVLVMDNALPSIPTEPLFLRLFGGSIAWFVVSFATTVSQRATLLGFCVQPEGGFWISTTTM</sequence>
<evidence type="ECO:0000313" key="2">
    <source>
        <dbReference type="Proteomes" id="UP000799437"/>
    </source>
</evidence>
<protein>
    <submittedName>
        <fullName evidence="1">Uncharacterized protein</fullName>
    </submittedName>
</protein>
<gene>
    <name evidence="1" type="ORF">EJ05DRAFT_499099</name>
</gene>
<dbReference type="RefSeq" id="XP_033602356.1">
    <property type="nucleotide sequence ID" value="XM_033746778.1"/>
</dbReference>
<dbReference type="EMBL" id="ML996569">
    <property type="protein sequence ID" value="KAF2759905.1"/>
    <property type="molecule type" value="Genomic_DNA"/>
</dbReference>
<dbReference type="Proteomes" id="UP000799437">
    <property type="component" value="Unassembled WGS sequence"/>
</dbReference>